<evidence type="ECO:0000313" key="3">
    <source>
        <dbReference type="Proteomes" id="UP000011866"/>
    </source>
</evidence>
<evidence type="ECO:0000313" key="2">
    <source>
        <dbReference type="EMBL" id="CCU72984.1"/>
    </source>
</evidence>
<feature type="transmembrane region" description="Helical" evidence="1">
    <location>
        <begin position="80"/>
        <end position="105"/>
    </location>
</feature>
<name>M5DTZ1_9GAMM</name>
<reference evidence="2 3" key="1">
    <citation type="journal article" date="2013" name="Genome Announc.">
        <title>Genome Sequence of Thalassolituus oleivorans MIL-1 (DSM 14913T).</title>
        <authorList>
            <person name="Golyshin P.N."/>
            <person name="Werner J."/>
            <person name="Chernikova T.N."/>
            <person name="Tran H."/>
            <person name="Ferrer M."/>
            <person name="Yakimov M.M."/>
            <person name="Teeling H."/>
            <person name="Golyshina O.V."/>
        </authorList>
    </citation>
    <scope>NUCLEOTIDE SEQUENCE [LARGE SCALE GENOMIC DNA]</scope>
    <source>
        <strain evidence="2 3">MIL-1</strain>
    </source>
</reference>
<dbReference type="AlphaFoldDB" id="M5DTZ1"/>
<organism evidence="2 3">
    <name type="scientific">Thalassolituus oleivorans MIL-1</name>
    <dbReference type="NCBI Taxonomy" id="1298593"/>
    <lineage>
        <taxon>Bacteria</taxon>
        <taxon>Pseudomonadati</taxon>
        <taxon>Pseudomonadota</taxon>
        <taxon>Gammaproteobacteria</taxon>
        <taxon>Oceanospirillales</taxon>
        <taxon>Oceanospirillaceae</taxon>
        <taxon>Thalassolituus</taxon>
    </lineage>
</organism>
<evidence type="ECO:0000256" key="1">
    <source>
        <dbReference type="SAM" id="Phobius"/>
    </source>
</evidence>
<keyword evidence="3" id="KW-1185">Reference proteome</keyword>
<keyword evidence="1" id="KW-1133">Transmembrane helix</keyword>
<dbReference type="HOGENOM" id="CLU_2195662_0_0_6"/>
<keyword evidence="1" id="KW-0812">Transmembrane</keyword>
<dbReference type="EMBL" id="HF680312">
    <property type="protein sequence ID" value="CCU72984.1"/>
    <property type="molecule type" value="Genomic_DNA"/>
</dbReference>
<dbReference type="Proteomes" id="UP000011866">
    <property type="component" value="Chromosome"/>
</dbReference>
<accession>M5DTZ1</accession>
<keyword evidence="1" id="KW-0472">Membrane</keyword>
<sequence length="108" mass="12101">MTFTDHIATTNKKRSLNRSYRTPLVEYVGSTQGQTVEGTQGKTVGGTQGAKRAVPIFDPARKKPPQAVVKEWSPQKIVLVLQYLTITIELILPLVMFDNLFLLVLQLF</sequence>
<proteinExistence type="predicted"/>
<protein>
    <submittedName>
        <fullName evidence="2">Uncharacterized protein</fullName>
    </submittedName>
</protein>
<gene>
    <name evidence="2" type="ORF">TOL_2585</name>
</gene>
<dbReference type="KEGG" id="tol:TOL_2585"/>